<dbReference type="OrthoDB" id="3722887at2"/>
<proteinExistence type="predicted"/>
<dbReference type="Proteomes" id="UP000066480">
    <property type="component" value="Chromosome"/>
</dbReference>
<name>A0A0K1JMN2_9MICO</name>
<reference evidence="1 2" key="1">
    <citation type="submission" date="2015-03" db="EMBL/GenBank/DDBJ databases">
        <title>Luteipulveratus halotolerans sp. nov., a novel actinobacterium (Dermacoccaceae) from Sarawak, Malaysia.</title>
        <authorList>
            <person name="Juboi H."/>
            <person name="Basik A."/>
            <person name="Shamsul S.S."/>
            <person name="Arnold P."/>
            <person name="Schmitt E.K."/>
            <person name="Sanglier J.-J."/>
            <person name="Yeo T."/>
        </authorList>
    </citation>
    <scope>NUCLEOTIDE SEQUENCE [LARGE SCALE GENOMIC DNA]</scope>
    <source>
        <strain evidence="1 2">MN07-A0370</strain>
    </source>
</reference>
<dbReference type="PATRIC" id="fig|571913.6.peg.4366"/>
<protein>
    <submittedName>
        <fullName evidence="1">Uncharacterized protein</fullName>
    </submittedName>
</protein>
<sequence length="382" mass="40803">MRPPVATVPRPPGRIGAPVPAQEMLGYLTALGAWRDARREELDNLDRAALQSPDEDTFSADLVLSMAVWKSVSDRYELLLVTWDSGRVGQAESERLSTLIWGGLDTGSGAAGALAVSLPEACALSDALAGSLRARLAIDPDQADLADRQRDLRAQVERVRDLVDREPATARAAAEQTLQDLSRRVTEITERAGRGADVGGLLGPLEIDAARTERDLIVASSTRREQAADVAQARTLRTQLEAEGVAVQAVAAQCIAGVTPAPRLAVPDVTALGPVPNTAAELTTYLSRLDAVRRALSQAHAAYGTALQRRDELSGRLDAYRVKAGPELSPDLAELYQRAQTLLAQPPVDLVRLGALTSAYQAYLETILAAHPQPRRAPEGVS</sequence>
<evidence type="ECO:0000313" key="2">
    <source>
        <dbReference type="Proteomes" id="UP000066480"/>
    </source>
</evidence>
<dbReference type="EMBL" id="CP011112">
    <property type="protein sequence ID" value="AKU17838.1"/>
    <property type="molecule type" value="Genomic_DNA"/>
</dbReference>
<dbReference type="AlphaFoldDB" id="A0A0K1JMN2"/>
<accession>A0A0K1JMN2</accession>
<evidence type="ECO:0000313" key="1">
    <source>
        <dbReference type="EMBL" id="AKU17838.1"/>
    </source>
</evidence>
<keyword evidence="2" id="KW-1185">Reference proteome</keyword>
<dbReference type="STRING" id="571913.VV02_21540"/>
<dbReference type="KEGG" id="lmoi:VV02_21540"/>
<gene>
    <name evidence="1" type="ORF">VV02_21540</name>
</gene>
<dbReference type="RefSeq" id="WP_052594915.1">
    <property type="nucleotide sequence ID" value="NZ_CP011112.1"/>
</dbReference>
<organism evidence="1 2">
    <name type="scientific">Luteipulveratus mongoliensis</name>
    <dbReference type="NCBI Taxonomy" id="571913"/>
    <lineage>
        <taxon>Bacteria</taxon>
        <taxon>Bacillati</taxon>
        <taxon>Actinomycetota</taxon>
        <taxon>Actinomycetes</taxon>
        <taxon>Micrococcales</taxon>
        <taxon>Dermacoccaceae</taxon>
        <taxon>Luteipulveratus</taxon>
    </lineage>
</organism>